<feature type="non-terminal residue" evidence="2">
    <location>
        <position position="1"/>
    </location>
</feature>
<feature type="compositionally biased region" description="Polar residues" evidence="1">
    <location>
        <begin position="74"/>
        <end position="93"/>
    </location>
</feature>
<evidence type="ECO:0000256" key="1">
    <source>
        <dbReference type="SAM" id="MobiDB-lite"/>
    </source>
</evidence>
<gene>
    <name evidence="2" type="ORF">AM593_04812</name>
</gene>
<protein>
    <submittedName>
        <fullName evidence="2">Uncharacterized protein</fullName>
    </submittedName>
</protein>
<proteinExistence type="predicted"/>
<organism evidence="2 3">
    <name type="scientific">Mytilus galloprovincialis</name>
    <name type="common">Mediterranean mussel</name>
    <dbReference type="NCBI Taxonomy" id="29158"/>
    <lineage>
        <taxon>Eukaryota</taxon>
        <taxon>Metazoa</taxon>
        <taxon>Spiralia</taxon>
        <taxon>Lophotrochozoa</taxon>
        <taxon>Mollusca</taxon>
        <taxon>Bivalvia</taxon>
        <taxon>Autobranchia</taxon>
        <taxon>Pteriomorphia</taxon>
        <taxon>Mytilida</taxon>
        <taxon>Mytiloidea</taxon>
        <taxon>Mytilidae</taxon>
        <taxon>Mytilinae</taxon>
        <taxon>Mytilus</taxon>
    </lineage>
</organism>
<feature type="region of interest" description="Disordered" evidence="1">
    <location>
        <begin position="1"/>
        <end position="105"/>
    </location>
</feature>
<feature type="non-terminal residue" evidence="2">
    <location>
        <position position="162"/>
    </location>
</feature>
<feature type="compositionally biased region" description="Low complexity" evidence="1">
    <location>
        <begin position="94"/>
        <end position="104"/>
    </location>
</feature>
<comment type="caution">
    <text evidence="2">The sequence shown here is derived from an EMBL/GenBank/DDBJ whole genome shotgun (WGS) entry which is preliminary data.</text>
</comment>
<dbReference type="Proteomes" id="UP000266721">
    <property type="component" value="Unassembled WGS sequence"/>
</dbReference>
<feature type="compositionally biased region" description="Basic and acidic residues" evidence="1">
    <location>
        <begin position="25"/>
        <end position="44"/>
    </location>
</feature>
<dbReference type="EMBL" id="KV581261">
    <property type="protein sequence ID" value="OPL33870.1"/>
    <property type="molecule type" value="Genomic_DNA"/>
</dbReference>
<evidence type="ECO:0000313" key="3">
    <source>
        <dbReference type="Proteomes" id="UP000266721"/>
    </source>
</evidence>
<evidence type="ECO:0000313" key="2">
    <source>
        <dbReference type="EMBL" id="OPL33870.1"/>
    </source>
</evidence>
<keyword evidence="3" id="KW-1185">Reference proteome</keyword>
<accession>A0A3L5TVD5</accession>
<dbReference type="AlphaFoldDB" id="A0A3L5TVD5"/>
<name>A0A3L5TVD5_MYTGA</name>
<reference evidence="2 3" key="1">
    <citation type="journal article" date="2016" name="PLoS ONE">
        <title>A First Insight into the Genome of the Filter-Feeder Mussel Mytilus galloprovincialis.</title>
        <authorList>
            <person name="Murgarella M."/>
            <person name="Puiu D."/>
            <person name="Novoa B."/>
            <person name="Figueras A."/>
            <person name="Posada D."/>
            <person name="Canchaya C."/>
        </authorList>
    </citation>
    <scope>NUCLEOTIDE SEQUENCE [LARGE SCALE GENOMIC DNA]</scope>
    <source>
        <tissue evidence="2">Muscle</tissue>
    </source>
</reference>
<sequence>MAVLYCKPNDAKPGIQQANMAAQSVRDDLEDKDNGKKDSKKSPEDTYGSTKSLNSDDENSPPIPDITHGEETQPFVSNPTDSNPSPGASNEGMTTQSATSQSSNTERKPKTWCCVLVGTKCKQILEDVPLLLANGSQLRAVFELDEKTRYHIHLLTLSLGFE</sequence>